<comment type="caution">
    <text evidence="2">The sequence shown here is derived from an EMBL/GenBank/DDBJ whole genome shotgun (WGS) entry which is preliminary data.</text>
</comment>
<name>A0A8S1AD81_ARCPL</name>
<sequence>MTSEVEALKTNEFLRRRKLRLQQVREQSKDIAKKIRQRAKVETIRQVVDLDAKKQKEYFDRQEKLVKRLEVLYARGVNNVGASHQSASELTQDAIIKTDLSKLRGREAAAELRKKRQEKLDEQKKLLDRKIQARENANIISREKSAVVANKLTKPTTSKSEDATQKPPEAFEILNASITNVNKDESQTVTRNDMATQWEAERTPNEWEAVVPTLELPKDDQGSLNQDDQVSKSDKSKKVDLFAVSKEMPTDLGGQHVHISDKRNMTRPSLTLVSEYLQTRKLRLREPEPANIHKKSDDISSLKQTILRTRTAKAEGRCYDMCCVCDDQVIPVPSWHAARSCEFCANQTCHNKSLAYSKQFTSVTNSQINKIFSSIRPLKESRVGPSPVLRSTSPFRRNKVSQKFCKGNTCSDNIKPNIVLNKKSSITMYNHNTRDVRDLPCSDELVVRDEHTEEDAYSLAQKESQIHIKNNQHEKKVQDMRNKVAVTKQTVEKEYKDTINFLNSLPKDNGNRVPKTAYMDERRQKMQNENRQHKMQQEYRKIEKECRRHHSCMKKGRKSVSPSKQDVDDDFEVNDFQYSWMPVPEGDGNLAIHTIPNSVKEGKSGNTVKFSKVDSYHEYRSRHKHTPPTKDTAHVEKVPYENNLEPVVNDKTASQSTDDSSTTSDTSSVENLRLYKKENKKRYNTKIDQDASDAERIVIYKILDTRNDKQSKKKNKLLSDIAKSLTSIEKVQKSVIEDNQGESIVRQKRRPVNDKPDDAANFEHIHEGVYKLAEEQKDNMASTFLSNDDQESALMAAENRQDLCKKLSKDKHIGTVPEWESGYVRHTERTPKTCQLSNTCKQNINSMVDTNIASTSAKHPQTCSSVSSFKSASNDQTKSASLNTDYIKVVNEAGLEAGKFFLGSTDLLKNNAYEVVIQLRKKDSSNYEKAPEQSKPSSATENKLHQKSETVESIHLVTSESESNLPQNFEADNVMLNFPGHNSGQTAPINSAQRKDPVTSTQLEVESETFDNYKDQTVPSNTKDTCHKKKFEERKKFSDKGTTTTVQNDSPIQMFKFEPPSRPATTAYTQTTSSPIHRPVYIHMSSSTSTAYMSPPDMILPNFLRNDSRLTDYETCEIKNVDIVRKSVNSNKTKNNKNCRHARNAVGKDNMKTTYCRKNKHHSTLPNSVRSLYKNADNMSSKNFNQDKCKCHKCSDQVNERCSKSKQSALEGFRLSQNFNLLTSMKGSARTKNLTSRPDKNRGYLNPTVKSYINKLLALNKEGLKAIEIADQECSSVATPSSSIINVPCNVDERKPSIGNKISLEHIKQTFMQQIIDEHINNYLNEPKIPPMFPGSSKKHLLRKSRRKVHKVKSLNVSKHLLKKHKFEEPKSTNHVSISITTDDCNKSFASSNPNRSRPRSSPSSRQEPSLRMFPTFKESNKTELTSKNKIKKTETQRNKKKEETPHLRTQYMSQRSAVTESSQESETIKESHNYCNKTDVSVSMSTQTNQNIDNDFMKLAEDKLHNMEKIADLTEKCTKRLSNLAKVLEEVRKNKSLVYSQISSSDSIDSHSDHKSDKFVKTPVPIDLGEVPKYFEIKSPEPVAEKECIPVSEKGKSLPEFISILTDIPKPAACQISEFNLINPLPTDVIRPIPVTPTTHQHNPNTIISESIKYRQKPPPALSRIHLKHGQEDIVPHELSTVIEVDSPMSIKNKTQSSRRNDPNISNRSSNEDKEPTKNNKANETSKDKEIVNPDLLESNLKISKPHKLSSAESSDDSKFQMIDLKHFNKIMLQPFISIHEYAKQYNIDAPEEMSNVEELQRDDPVNDDMSSLHSDGSLPDVIAELLKRNIITEPFKFDTGSNVNSTTISSESTLSMLALSKARKAKKRANVVFQNKENIGETSDTLSISSNPDLENAFKKLGMGWASSTLKKTKERLALSSSSNTSSSSISHLKIKSFHHDIPALVTDSVSSVLLSKKDIEAQNLVDNAKDAKHQTSFPNSMTVNEFLANELANKITFTTNKTGINETEEFVSLFETKMPEGMNQYIQTLMNSDQHSTDSVLSGVNRARTSTPVQIFKSMTYHSSSGSNTSNGLFSNADDLSSVKMTSNSVKNHSASDRDDLTIPNFSLKMKKGIDSSKSD</sequence>
<evidence type="ECO:0000313" key="2">
    <source>
        <dbReference type="EMBL" id="CAB3245310.1"/>
    </source>
</evidence>
<evidence type="ECO:0000313" key="3">
    <source>
        <dbReference type="Proteomes" id="UP000494106"/>
    </source>
</evidence>
<feature type="compositionally biased region" description="Basic and acidic residues" evidence="1">
    <location>
        <begin position="1419"/>
        <end position="1447"/>
    </location>
</feature>
<protein>
    <submittedName>
        <fullName evidence="2">Uncharacterized protein</fullName>
    </submittedName>
</protein>
<feature type="region of interest" description="Disordered" evidence="1">
    <location>
        <begin position="1686"/>
        <end position="1757"/>
    </location>
</feature>
<feature type="region of interest" description="Disordered" evidence="1">
    <location>
        <begin position="1385"/>
        <end position="1471"/>
    </location>
</feature>
<proteinExistence type="predicted"/>
<dbReference type="Proteomes" id="UP000494106">
    <property type="component" value="Unassembled WGS sequence"/>
</dbReference>
<accession>A0A8S1AD81</accession>
<dbReference type="OrthoDB" id="6359887at2759"/>
<reference evidence="2 3" key="1">
    <citation type="submission" date="2020-04" db="EMBL/GenBank/DDBJ databases">
        <authorList>
            <person name="Wallbank WR R."/>
            <person name="Pardo Diaz C."/>
            <person name="Kozak K."/>
            <person name="Martin S."/>
            <person name="Jiggins C."/>
            <person name="Moest M."/>
            <person name="Warren A I."/>
            <person name="Byers J.R.P. K."/>
            <person name="Montejo-Kovacevich G."/>
            <person name="Yen C E."/>
        </authorList>
    </citation>
    <scope>NUCLEOTIDE SEQUENCE [LARGE SCALE GENOMIC DNA]</scope>
</reference>
<feature type="compositionally biased region" description="Basic and acidic residues" evidence="1">
    <location>
        <begin position="922"/>
        <end position="932"/>
    </location>
</feature>
<feature type="compositionally biased region" description="Polar residues" evidence="1">
    <location>
        <begin position="1451"/>
        <end position="1466"/>
    </location>
</feature>
<feature type="region of interest" description="Disordered" evidence="1">
    <location>
        <begin position="922"/>
        <end position="949"/>
    </location>
</feature>
<feature type="region of interest" description="Disordered" evidence="1">
    <location>
        <begin position="618"/>
        <end position="673"/>
    </location>
</feature>
<dbReference type="EMBL" id="CADEBC010000524">
    <property type="protein sequence ID" value="CAB3245310.1"/>
    <property type="molecule type" value="Genomic_DNA"/>
</dbReference>
<keyword evidence="3" id="KW-1185">Reference proteome</keyword>
<gene>
    <name evidence="2" type="ORF">APLA_LOCUS10378</name>
</gene>
<feature type="region of interest" description="Disordered" evidence="1">
    <location>
        <begin position="1053"/>
        <end position="1072"/>
    </location>
</feature>
<feature type="compositionally biased region" description="Polar residues" evidence="1">
    <location>
        <begin position="1063"/>
        <end position="1072"/>
    </location>
</feature>
<feature type="compositionally biased region" description="Low complexity" evidence="1">
    <location>
        <begin position="1391"/>
        <end position="1406"/>
    </location>
</feature>
<feature type="compositionally biased region" description="Low complexity" evidence="1">
    <location>
        <begin position="656"/>
        <end position="668"/>
    </location>
</feature>
<organism evidence="2 3">
    <name type="scientific">Arctia plantaginis</name>
    <name type="common">Wood tiger moth</name>
    <name type="synonym">Phalaena plantaginis</name>
    <dbReference type="NCBI Taxonomy" id="874455"/>
    <lineage>
        <taxon>Eukaryota</taxon>
        <taxon>Metazoa</taxon>
        <taxon>Ecdysozoa</taxon>
        <taxon>Arthropoda</taxon>
        <taxon>Hexapoda</taxon>
        <taxon>Insecta</taxon>
        <taxon>Pterygota</taxon>
        <taxon>Neoptera</taxon>
        <taxon>Endopterygota</taxon>
        <taxon>Lepidoptera</taxon>
        <taxon>Glossata</taxon>
        <taxon>Ditrysia</taxon>
        <taxon>Noctuoidea</taxon>
        <taxon>Erebidae</taxon>
        <taxon>Arctiinae</taxon>
        <taxon>Arctia</taxon>
    </lineage>
</organism>
<feature type="region of interest" description="Disordered" evidence="1">
    <location>
        <begin position="216"/>
        <end position="236"/>
    </location>
</feature>
<evidence type="ECO:0000256" key="1">
    <source>
        <dbReference type="SAM" id="MobiDB-lite"/>
    </source>
</evidence>
<feature type="compositionally biased region" description="Polar residues" evidence="1">
    <location>
        <begin position="1691"/>
        <end position="1710"/>
    </location>
</feature>